<feature type="domain" description="Nudix hydrolase" evidence="3">
    <location>
        <begin position="36"/>
        <end position="165"/>
    </location>
</feature>
<dbReference type="PROSITE" id="PS51462">
    <property type="entry name" value="NUDIX"/>
    <property type="match status" value="1"/>
</dbReference>
<organism evidence="4 6">
    <name type="scientific">Clostridium innocuum</name>
    <dbReference type="NCBI Taxonomy" id="1522"/>
    <lineage>
        <taxon>Bacteria</taxon>
        <taxon>Bacillati</taxon>
        <taxon>Bacillota</taxon>
        <taxon>Clostridia</taxon>
        <taxon>Eubacteriales</taxon>
        <taxon>Clostridiaceae</taxon>
        <taxon>Clostridium</taxon>
    </lineage>
</organism>
<dbReference type="GO" id="GO:0019693">
    <property type="term" value="P:ribose phosphate metabolic process"/>
    <property type="evidence" value="ECO:0007669"/>
    <property type="project" value="TreeGrafter"/>
</dbReference>
<dbReference type="SUPFAM" id="SSF55811">
    <property type="entry name" value="Nudix"/>
    <property type="match status" value="1"/>
</dbReference>
<dbReference type="Proteomes" id="UP000503330">
    <property type="component" value="Chromosome"/>
</dbReference>
<evidence type="ECO:0000256" key="1">
    <source>
        <dbReference type="ARBA" id="ARBA00001946"/>
    </source>
</evidence>
<comment type="cofactor">
    <cofactor evidence="1">
        <name>Mg(2+)</name>
        <dbReference type="ChEBI" id="CHEBI:18420"/>
    </cofactor>
</comment>
<keyword evidence="2 4" id="KW-0378">Hydrolase</keyword>
<dbReference type="FunFam" id="3.90.79.10:FF:000024">
    <property type="entry name" value="ADP-ribose pyrophosphatase"/>
    <property type="match status" value="1"/>
</dbReference>
<accession>A0A099I394</accession>
<dbReference type="Pfam" id="PF00293">
    <property type="entry name" value="NUDIX"/>
    <property type="match status" value="1"/>
</dbReference>
<evidence type="ECO:0000259" key="3">
    <source>
        <dbReference type="PROSITE" id="PS51462"/>
    </source>
</evidence>
<dbReference type="Gene3D" id="3.90.79.10">
    <property type="entry name" value="Nucleoside Triphosphate Pyrophosphohydrolase"/>
    <property type="match status" value="1"/>
</dbReference>
<evidence type="ECO:0000313" key="6">
    <source>
        <dbReference type="Proteomes" id="UP000030008"/>
    </source>
</evidence>
<dbReference type="PANTHER" id="PTHR11839:SF18">
    <property type="entry name" value="NUDIX HYDROLASE DOMAIN-CONTAINING PROTEIN"/>
    <property type="match status" value="1"/>
</dbReference>
<sequence>MQKKISSTPVYEGTIFHMSRDEVEIKGKTYPRDVIHHDGGVGVLAIRDGKILLVKQYRYAIQKETLEIPAGKLEKGEDPYLCGLRELEEESGYTSERLETLCAMYSTPGFCSEKIYLYWTKKLIPVEHPRAMDEDEEIETLWVDIRKAAAMVNDGTIKDAKTIIAIQYANLYLV</sequence>
<dbReference type="InterPro" id="IPR015797">
    <property type="entry name" value="NUDIX_hydrolase-like_dom_sf"/>
</dbReference>
<dbReference type="Proteomes" id="UP000030008">
    <property type="component" value="Unassembled WGS sequence"/>
</dbReference>
<evidence type="ECO:0000313" key="7">
    <source>
        <dbReference type="Proteomes" id="UP000503330"/>
    </source>
</evidence>
<dbReference type="InterPro" id="IPR000086">
    <property type="entry name" value="NUDIX_hydrolase_dom"/>
</dbReference>
<evidence type="ECO:0000313" key="5">
    <source>
        <dbReference type="EMBL" id="QJA02924.1"/>
    </source>
</evidence>
<evidence type="ECO:0000313" key="4">
    <source>
        <dbReference type="EMBL" id="KGJ51742.1"/>
    </source>
</evidence>
<reference evidence="5 7" key="2">
    <citation type="submission" date="2020-02" db="EMBL/GenBank/DDBJ databases">
        <authorList>
            <person name="Kociolek L.K."/>
            <person name="Ozer E.A."/>
        </authorList>
    </citation>
    <scope>NUCLEOTIDE SEQUENCE [LARGE SCALE GENOMIC DNA]</scope>
    <source>
        <strain evidence="5 7">ATCC 14501</strain>
    </source>
</reference>
<dbReference type="EMBL" id="CP048838">
    <property type="protein sequence ID" value="QJA02924.1"/>
    <property type="molecule type" value="Genomic_DNA"/>
</dbReference>
<dbReference type="GeneID" id="61926060"/>
<dbReference type="AlphaFoldDB" id="A0A099I394"/>
<evidence type="ECO:0000256" key="2">
    <source>
        <dbReference type="ARBA" id="ARBA00022801"/>
    </source>
</evidence>
<dbReference type="GO" id="GO:0005829">
    <property type="term" value="C:cytosol"/>
    <property type="evidence" value="ECO:0007669"/>
    <property type="project" value="TreeGrafter"/>
</dbReference>
<dbReference type="EMBL" id="JQIF01000097">
    <property type="protein sequence ID" value="KGJ51742.1"/>
    <property type="molecule type" value="Genomic_DNA"/>
</dbReference>
<dbReference type="CDD" id="cd03424">
    <property type="entry name" value="NUDIX_ADPRase_Nudt5_UGPPase_Nudt14"/>
    <property type="match status" value="1"/>
</dbReference>
<gene>
    <name evidence="4" type="ORF">CIAN88_18450</name>
    <name evidence="5" type="ORF">G4D54_10945</name>
</gene>
<name>A0A099I394_CLOIN</name>
<reference evidence="4 6" key="1">
    <citation type="submission" date="2014-08" db="EMBL/GenBank/DDBJ databases">
        <title>Clostridium innocuum, an unnegligible vancomycin-resistant pathogen causing extra-intestinal infections.</title>
        <authorList>
            <person name="Feng Y."/>
            <person name="Chiu C.-H."/>
        </authorList>
    </citation>
    <scope>NUCLEOTIDE SEQUENCE [LARGE SCALE GENOMIC DNA]</scope>
    <source>
        <strain evidence="4 6">AN88</strain>
    </source>
</reference>
<dbReference type="GO" id="GO:0016787">
    <property type="term" value="F:hydrolase activity"/>
    <property type="evidence" value="ECO:0007669"/>
    <property type="project" value="UniProtKB-KW"/>
</dbReference>
<dbReference type="GO" id="GO:0006753">
    <property type="term" value="P:nucleoside phosphate metabolic process"/>
    <property type="evidence" value="ECO:0007669"/>
    <property type="project" value="TreeGrafter"/>
</dbReference>
<dbReference type="RefSeq" id="WP_002609184.1">
    <property type="nucleotide sequence ID" value="NZ_BAAACC010000026.1"/>
</dbReference>
<dbReference type="PANTHER" id="PTHR11839">
    <property type="entry name" value="UDP/ADP-SUGAR PYROPHOSPHATASE"/>
    <property type="match status" value="1"/>
</dbReference>
<protein>
    <submittedName>
        <fullName evidence="4">NUDIX hydrolase</fullName>
    </submittedName>
</protein>
<proteinExistence type="predicted"/>